<dbReference type="EMBL" id="CP010803">
    <property type="protein sequence ID" value="AJY46811.1"/>
    <property type="molecule type" value="Genomic_DNA"/>
</dbReference>
<keyword evidence="3" id="KW-0285">Flavoprotein</keyword>
<dbReference type="Pfam" id="PF01266">
    <property type="entry name" value="DAO"/>
    <property type="match status" value="1"/>
</dbReference>
<dbReference type="STRING" id="1486262.TM49_15855"/>
<proteinExistence type="inferred from homology"/>
<dbReference type="GO" id="GO:0005737">
    <property type="term" value="C:cytoplasm"/>
    <property type="evidence" value="ECO:0007669"/>
    <property type="project" value="TreeGrafter"/>
</dbReference>
<dbReference type="InterPro" id="IPR006076">
    <property type="entry name" value="FAD-dep_OxRdtase"/>
</dbReference>
<comment type="similarity">
    <text evidence="2">Belongs to the DadA oxidoreductase family.</text>
</comment>
<dbReference type="GO" id="GO:0016491">
    <property type="term" value="F:oxidoreductase activity"/>
    <property type="evidence" value="ECO:0007669"/>
    <property type="project" value="UniProtKB-KW"/>
</dbReference>
<dbReference type="PATRIC" id="fig|1486262.3.peg.3275"/>
<keyword evidence="4" id="KW-0560">Oxidoreductase</keyword>
<dbReference type="InterPro" id="IPR036188">
    <property type="entry name" value="FAD/NAD-bd_sf"/>
</dbReference>
<dbReference type="PANTHER" id="PTHR13847">
    <property type="entry name" value="SARCOSINE DEHYDROGENASE-RELATED"/>
    <property type="match status" value="1"/>
</dbReference>
<accession>A0A0D5LRN7</accession>
<organism evidence="6 7">
    <name type="scientific">Martelella endophytica</name>
    <dbReference type="NCBI Taxonomy" id="1486262"/>
    <lineage>
        <taxon>Bacteria</taxon>
        <taxon>Pseudomonadati</taxon>
        <taxon>Pseudomonadota</taxon>
        <taxon>Alphaproteobacteria</taxon>
        <taxon>Hyphomicrobiales</taxon>
        <taxon>Aurantimonadaceae</taxon>
        <taxon>Martelella</taxon>
    </lineage>
</organism>
<evidence type="ECO:0000313" key="6">
    <source>
        <dbReference type="EMBL" id="AJY46811.1"/>
    </source>
</evidence>
<feature type="domain" description="FAD dependent oxidoreductase" evidence="5">
    <location>
        <begin position="2"/>
        <end position="349"/>
    </location>
</feature>
<dbReference type="OrthoDB" id="9805337at2"/>
<dbReference type="SUPFAM" id="SSF51905">
    <property type="entry name" value="FAD/NAD(P)-binding domain"/>
    <property type="match status" value="1"/>
</dbReference>
<dbReference type="HOGENOM" id="CLU_007884_4_5_5"/>
<evidence type="ECO:0000256" key="4">
    <source>
        <dbReference type="ARBA" id="ARBA00023002"/>
    </source>
</evidence>
<dbReference type="SUPFAM" id="SSF54373">
    <property type="entry name" value="FAD-linked reductases, C-terminal domain"/>
    <property type="match status" value="1"/>
</dbReference>
<dbReference type="Gene3D" id="3.50.50.60">
    <property type="entry name" value="FAD/NAD(P)-binding domain"/>
    <property type="match status" value="1"/>
</dbReference>
<dbReference type="KEGG" id="mey:TM49_15855"/>
<gene>
    <name evidence="6" type="ORF">TM49_15855</name>
</gene>
<protein>
    <submittedName>
        <fullName evidence="6">Oxidoreductase</fullName>
    </submittedName>
</protein>
<sequence>MKVTVIGAGILGASTAYHLALAGHDVTIVDQEHQGKATLAGAGIVCPWATKVDEPEWYRMYAAGARYYEELVSGLAGRGETNVGYRKVGALVTAEDPVEYDAAGERLALRTADAPESGGFEEITPAQAQTHFPPINKAYKAFYVPGGARVNARQLAPAMVRAAVKLGATFVSDLATLQLDGSKALVLDGRGQSIPSDQVIVTAGAWASQILAPLGLLHPVKPQRGQILHFGMKGADTSRWSVLLPMASHYLLAFDDSRVVVGATREDGKGFDYRTTCEGQHEVLTAALRYAPGLADATLIETRIGFRPAPPGLRPILGPVPGIEGLVIGNGLGAAGLTIGPYAGRQLARIATGEAAEVPIEPYKPAA</sequence>
<dbReference type="PANTHER" id="PTHR13847:SF286">
    <property type="entry name" value="D-AMINO ACID DEHYDROGENASE"/>
    <property type="match status" value="1"/>
</dbReference>
<dbReference type="RefSeq" id="WP_045682691.1">
    <property type="nucleotide sequence ID" value="NZ_CP010803.1"/>
</dbReference>
<reference evidence="6 7" key="1">
    <citation type="journal article" date="2015" name="Genome Announc.">
        <title>Complete genome sequence of Martelella endophytica YC6887, which has antifungal activity associated with a halophyte.</title>
        <authorList>
            <person name="Khan A."/>
            <person name="Khan H."/>
            <person name="Chung E.J."/>
            <person name="Hossain M.T."/>
            <person name="Chung Y.R."/>
        </authorList>
    </citation>
    <scope>NUCLEOTIDE SEQUENCE [LARGE SCALE GENOMIC DNA]</scope>
    <source>
        <strain evidence="6">YC6887</strain>
    </source>
</reference>
<evidence type="ECO:0000313" key="7">
    <source>
        <dbReference type="Proteomes" id="UP000032611"/>
    </source>
</evidence>
<evidence type="ECO:0000256" key="3">
    <source>
        <dbReference type="ARBA" id="ARBA00022630"/>
    </source>
</evidence>
<dbReference type="Proteomes" id="UP000032611">
    <property type="component" value="Chromosome"/>
</dbReference>
<dbReference type="AlphaFoldDB" id="A0A0D5LRN7"/>
<evidence type="ECO:0000256" key="1">
    <source>
        <dbReference type="ARBA" id="ARBA00001974"/>
    </source>
</evidence>
<comment type="cofactor">
    <cofactor evidence="1">
        <name>FAD</name>
        <dbReference type="ChEBI" id="CHEBI:57692"/>
    </cofactor>
</comment>
<evidence type="ECO:0000256" key="2">
    <source>
        <dbReference type="ARBA" id="ARBA00009410"/>
    </source>
</evidence>
<keyword evidence="7" id="KW-1185">Reference proteome</keyword>
<dbReference type="Gene3D" id="3.30.9.10">
    <property type="entry name" value="D-Amino Acid Oxidase, subunit A, domain 2"/>
    <property type="match status" value="1"/>
</dbReference>
<name>A0A0D5LRN7_MAREN</name>
<evidence type="ECO:0000259" key="5">
    <source>
        <dbReference type="Pfam" id="PF01266"/>
    </source>
</evidence>